<dbReference type="InterPro" id="IPR007083">
    <property type="entry name" value="RNA_pol_Rpb1_4"/>
</dbReference>
<proteinExistence type="inferred from homology"/>
<evidence type="ECO:0000313" key="18">
    <source>
        <dbReference type="EMBL" id="EIJ89716.1"/>
    </source>
</evidence>
<evidence type="ECO:0000256" key="7">
    <source>
        <dbReference type="ARBA" id="ARBA00022723"/>
    </source>
</evidence>
<keyword evidence="4" id="KW-0597">Phosphoprotein</keyword>
<evidence type="ECO:0000256" key="12">
    <source>
        <dbReference type="ARBA" id="ARBA00023163"/>
    </source>
</evidence>
<dbReference type="Gene3D" id="1.10.150.390">
    <property type="match status" value="1"/>
</dbReference>
<dbReference type="Pfam" id="PF05000">
    <property type="entry name" value="RNA_pol_Rpb1_4"/>
    <property type="match status" value="1"/>
</dbReference>
<dbReference type="Pfam" id="PF04983">
    <property type="entry name" value="RNA_pol_Rpb1_3"/>
    <property type="match status" value="1"/>
</dbReference>
<dbReference type="CDD" id="cd02733">
    <property type="entry name" value="RNAP_II_RPB1_N"/>
    <property type="match status" value="1"/>
</dbReference>
<dbReference type="NCBIfam" id="NF006336">
    <property type="entry name" value="PRK08566.1"/>
    <property type="match status" value="1"/>
</dbReference>
<keyword evidence="10" id="KW-0460">Magnesium</keyword>
<dbReference type="InterPro" id="IPR044893">
    <property type="entry name" value="RNA_pol_Rpb1_clamp_domain"/>
</dbReference>
<dbReference type="InterPro" id="IPR006592">
    <property type="entry name" value="RNA_pol_N"/>
</dbReference>
<feature type="region of interest" description="Disordered" evidence="16">
    <location>
        <begin position="1587"/>
        <end position="1612"/>
    </location>
</feature>
<sequence length="1612" mass="179312">MGSDISIRRVESIEFGILSPEDIIAMSVCKIEHPETMESGVPKEGGLVDLRLGTSERGFLCSTCGHRSDSCVGHFGYIELAKPVFHIGYIGKIKKVLESVCFFCSKLRVEKSILHSPKPRTQKERKRRLNYIWNLAKNRAVCMGELVESEDNPEEKQRTGCENRQPTIRKEGLHLLAFQKGEESSEGKTMLSAEKVLEILRRIPEDDIEALGFDLEKARPEWMIIRVLPVPPPQVRPSIVMEGSLRCEDDLTHKLADIIKASNNLKRYEQEGVAGHIIRDYEQLLQFHIATLMNNDISGQPQSLQKNGRPLKAIRARLRGKEGRVRGNLMGKRVDFSARTVITADPNISMNEVGVPEEIARMLTFPERVTEYNIDKLTQLVHRGPYNHPGANYVIRDDGQKIDLRFHKGEVHLQCGYVVERHLSNGDTVLFNRQPSLHKMSMMAHRARVMKYSTFRLNLSVTAPYNADFDGDEMNLHLPQSIPAQAELKELALVEKNIVSPQSNKPVMGIVQDTLMGVYKLTRRDLFLTRSQVMHLHYAIDNGSKPIKPTILRPAVLYTGKQIFSATLPDVTYKGLHSEHVHGKNYRANPMDSEVVIKNGELLAGIICKKTVGTASGGLIHVIANDFPRSVCVDFIDALQRAISTWLMAYETFSVGIGDTIADPSSMDMIKEAIEQAKGDVKDIIVQAESNNLERLPGLTMRESFEAAVTLALNKARDTSGTSTQKNLRSQNNIKQMVVSGSKGSYINISQMSACVGQQSVEGKRILNGFRDRSLPHFTKDDFTAESRGFISSSYVAGLSPVEFFFHAMGGREGLIDTAVKTAETGYIQRRLIKALEDAQVRHDKSVRDGEGHVIQCAYGGDCFDATYVEMQSLALFCSLEKFSEMYIIDYSILSDYHLSPSILSSLRLPKTKALLAAEVKMLQEEAKKLQSKHSKGKKPLPVPFERIFRVAGEMRSAISSSFPGVAIKMGEAGSQMGKHSRLPQYGSSTYPNGMDMENIRWSGEDLLPETIIKTREALEKELQAAISHVDEISEIAFSLFRAHLRGYFTVKRILCEYKLSSYAFNWAVDQIRTSFLKAIVSAGEMVGTLAAQSIGEPATQMTLNTFHLAGVASTVTRGVPRLKEIINAAQTIKTPSLTIYLKEEIRHTLEGAKRAQQEIERCYLKDILLKSEIIYDPTMRAVKADEDFIFAYGILDPTVYTPDSPWMLRLELSRSAMVDRGIRIEQVAKTLSHSTTYRCMHSDHNSSEQIIRCELPNNEEALRKIETGVSCIMVKGMPKIKRVFISEIGTEDKKEFVLQTEGTGLLDVLSHPLIDPTRTVSNDPLEMCRVFGVEAARTSILNEIRLVIESDGSYVNFRHLAILADIMTQRGIICGITRHGTNRGESGALMRCSFEETVEILLEAAATAEIDRCKGVVESVMLGKIASIGTGITDVLIDKKSIELGVMAMEKYSFEDEEDISDEGTPVDLLSPSSTIHSDHTVMSSPSDRSIHGWSPQNTEIGYTASSPNISYGYSSGEYAPSSPNIVHSPYMQGVSSPSHEYVPMTPRRMPGVHNNMGGMNSGAYSISSPSSQKLYSPVPFTPAYGYGAMGDDSDESSSSSDEFKNPIQDE</sequence>
<dbReference type="Gene3D" id="1.10.132.30">
    <property type="match status" value="1"/>
</dbReference>
<dbReference type="Pfam" id="PF04990">
    <property type="entry name" value="RNA_pol_Rpb1_7"/>
    <property type="match status" value="1"/>
</dbReference>
<evidence type="ECO:0000256" key="6">
    <source>
        <dbReference type="ARBA" id="ARBA00022695"/>
    </source>
</evidence>
<evidence type="ECO:0000256" key="16">
    <source>
        <dbReference type="SAM" id="MobiDB-lite"/>
    </source>
</evidence>
<gene>
    <name evidence="18" type="ORF">NEQG_00486</name>
</gene>
<protein>
    <recommendedName>
        <fullName evidence="15">DNA-directed RNA polymerase subunit</fullName>
        <ecNumber evidence="15">2.7.7.6</ecNumber>
    </recommendedName>
</protein>
<dbReference type="GO" id="GO:0003899">
    <property type="term" value="F:DNA-directed RNA polymerase activity"/>
    <property type="evidence" value="ECO:0007669"/>
    <property type="project" value="UniProtKB-EC"/>
</dbReference>
<feature type="compositionally biased region" description="Polar residues" evidence="16">
    <location>
        <begin position="1472"/>
        <end position="1489"/>
    </location>
</feature>
<evidence type="ECO:0000256" key="13">
    <source>
        <dbReference type="ARBA" id="ARBA00023242"/>
    </source>
</evidence>
<dbReference type="SMART" id="SM00663">
    <property type="entry name" value="RPOLA_N"/>
    <property type="match status" value="1"/>
</dbReference>
<evidence type="ECO:0000256" key="9">
    <source>
        <dbReference type="ARBA" id="ARBA00022833"/>
    </source>
</evidence>
<dbReference type="HOGENOM" id="CLU_000487_3_0_1"/>
<comment type="catalytic activity">
    <reaction evidence="14 15">
        <text>RNA(n) + a ribonucleoside 5'-triphosphate = RNA(n+1) + diphosphate</text>
        <dbReference type="Rhea" id="RHEA:21248"/>
        <dbReference type="Rhea" id="RHEA-COMP:14527"/>
        <dbReference type="Rhea" id="RHEA-COMP:17342"/>
        <dbReference type="ChEBI" id="CHEBI:33019"/>
        <dbReference type="ChEBI" id="CHEBI:61557"/>
        <dbReference type="ChEBI" id="CHEBI:140395"/>
        <dbReference type="EC" id="2.7.7.6"/>
    </reaction>
</comment>
<keyword evidence="5 15" id="KW-0808">Transferase</keyword>
<dbReference type="OMA" id="KPCMGIV"/>
<dbReference type="OrthoDB" id="270392at2759"/>
<evidence type="ECO:0000256" key="1">
    <source>
        <dbReference type="ARBA" id="ARBA00004123"/>
    </source>
</evidence>
<evidence type="ECO:0000256" key="2">
    <source>
        <dbReference type="ARBA" id="ARBA00006460"/>
    </source>
</evidence>
<keyword evidence="19" id="KW-1185">Reference proteome</keyword>
<evidence type="ECO:0000259" key="17">
    <source>
        <dbReference type="SMART" id="SM00663"/>
    </source>
</evidence>
<evidence type="ECO:0000256" key="3">
    <source>
        <dbReference type="ARBA" id="ARBA00022478"/>
    </source>
</evidence>
<dbReference type="Pfam" id="PF04992">
    <property type="entry name" value="RNA_pol_Rpb1_6"/>
    <property type="match status" value="1"/>
</dbReference>
<keyword evidence="9" id="KW-0862">Zinc</keyword>
<keyword evidence="6 15" id="KW-0548">Nucleotidyltransferase</keyword>
<comment type="subcellular location">
    <subcellularLocation>
        <location evidence="1">Nucleus</location>
    </subcellularLocation>
</comment>
<evidence type="ECO:0000313" key="19">
    <source>
        <dbReference type="Proteomes" id="UP000002872"/>
    </source>
</evidence>
<dbReference type="InterPro" id="IPR007066">
    <property type="entry name" value="RNA_pol_Rpb1_3"/>
</dbReference>
<keyword evidence="3 15" id="KW-0240">DNA-directed RNA polymerase</keyword>
<keyword evidence="8" id="KW-0677">Repeat</keyword>
<dbReference type="FunFam" id="2.40.40.20:FF:000019">
    <property type="entry name" value="DNA-directed RNA polymerase II subunit RPB1"/>
    <property type="match status" value="1"/>
</dbReference>
<dbReference type="FunCoup" id="I3EKG9">
    <property type="interactions" value="201"/>
</dbReference>
<evidence type="ECO:0000256" key="8">
    <source>
        <dbReference type="ARBA" id="ARBA00022737"/>
    </source>
</evidence>
<dbReference type="InterPro" id="IPR038593">
    <property type="entry name" value="RNA_pol_Rpb1_7_sf"/>
</dbReference>
<dbReference type="VEuPathDB" id="MicrosporidiaDB:NEQG_00486"/>
<dbReference type="InterPro" id="IPR045867">
    <property type="entry name" value="DNA-dir_RpoC_beta_prime"/>
</dbReference>
<dbReference type="Pfam" id="PF04998">
    <property type="entry name" value="RNA_pol_Rpb1_5"/>
    <property type="match status" value="1"/>
</dbReference>
<dbReference type="GO" id="GO:0005665">
    <property type="term" value="C:RNA polymerase II, core complex"/>
    <property type="evidence" value="ECO:0007669"/>
    <property type="project" value="UniProtKB-ARBA"/>
</dbReference>
<reference evidence="18" key="1">
    <citation type="submission" date="2011-01" db="EMBL/GenBank/DDBJ databases">
        <title>The Genome Sequence of Nematocida parisii strain ERTm3.</title>
        <authorList>
            <consortium name="The Broad Institute Genome Sequencing Platform"/>
            <consortium name="The Broad Institute Genome Sequencing Center for Infectious Disease"/>
            <person name="Cuomo C."/>
            <person name="Troemel E."/>
            <person name="Young S.K."/>
            <person name="Zeng Q."/>
            <person name="Gargeya S."/>
            <person name="Fitzgerald M."/>
            <person name="Haas B."/>
            <person name="Abouelleil A."/>
            <person name="Alvarado L."/>
            <person name="Arachchi H.M."/>
            <person name="Berlin A."/>
            <person name="Chapman S.B."/>
            <person name="Gearin G."/>
            <person name="Goldberg J."/>
            <person name="Griggs A."/>
            <person name="Gujja S."/>
            <person name="Hansen M."/>
            <person name="Heiman D."/>
            <person name="Howarth C."/>
            <person name="Larimer J."/>
            <person name="Lui A."/>
            <person name="MacDonald P.J.P."/>
            <person name="McCowen C."/>
            <person name="Montmayeur A."/>
            <person name="Murphy C."/>
            <person name="Neiman D."/>
            <person name="Pearson M."/>
            <person name="Priest M."/>
            <person name="Roberts A."/>
            <person name="Saif S."/>
            <person name="Shea T."/>
            <person name="Sisk P."/>
            <person name="Stolte C."/>
            <person name="Sykes S."/>
            <person name="Wortman J."/>
            <person name="Nusbaum C."/>
            <person name="Birren B."/>
        </authorList>
    </citation>
    <scope>NUCLEOTIDE SEQUENCE</scope>
    <source>
        <strain evidence="18">ERTm3</strain>
    </source>
</reference>
<dbReference type="InterPro" id="IPR007081">
    <property type="entry name" value="RNA_pol_Rpb1_5"/>
</dbReference>
<dbReference type="EMBL" id="GL870876">
    <property type="protein sequence ID" value="EIJ89716.1"/>
    <property type="molecule type" value="Genomic_DNA"/>
</dbReference>
<evidence type="ECO:0000256" key="15">
    <source>
        <dbReference type="RuleBase" id="RU004279"/>
    </source>
</evidence>
<keyword evidence="13" id="KW-0539">Nucleus</keyword>
<dbReference type="EC" id="2.7.7.6" evidence="15"/>
<keyword evidence="7" id="KW-0479">Metal-binding</keyword>
<dbReference type="Gene3D" id="4.10.860.120">
    <property type="entry name" value="RNA polymerase II, clamp domain"/>
    <property type="match status" value="2"/>
</dbReference>
<comment type="similarity">
    <text evidence="2 15">Belongs to the RNA polymerase beta' chain family.</text>
</comment>
<dbReference type="Gene3D" id="3.30.1360.140">
    <property type="match status" value="1"/>
</dbReference>
<dbReference type="Pfam" id="PF00623">
    <property type="entry name" value="RNA_pol_Rpb1_2"/>
    <property type="match status" value="1"/>
</dbReference>
<dbReference type="Gene3D" id="1.10.274.100">
    <property type="entry name" value="RNA polymerase Rpb1, domain 3"/>
    <property type="match status" value="1"/>
</dbReference>
<dbReference type="FunFam" id="1.10.274.100:FF:000001">
    <property type="entry name" value="DNA-directed RNA polymerase subunit"/>
    <property type="match status" value="1"/>
</dbReference>
<dbReference type="Gene3D" id="3.30.1490.180">
    <property type="entry name" value="RNA polymerase ii"/>
    <property type="match status" value="1"/>
</dbReference>
<dbReference type="STRING" id="935791.I3EKG9"/>
<dbReference type="Pfam" id="PF04997">
    <property type="entry name" value="RNA_pol_Rpb1_1"/>
    <property type="match status" value="1"/>
</dbReference>
<evidence type="ECO:0000256" key="5">
    <source>
        <dbReference type="ARBA" id="ARBA00022679"/>
    </source>
</evidence>
<keyword evidence="12 15" id="KW-0804">Transcription</keyword>
<evidence type="ECO:0000256" key="10">
    <source>
        <dbReference type="ARBA" id="ARBA00022842"/>
    </source>
</evidence>
<comment type="function">
    <text evidence="15">DNA-dependent RNA polymerase catalyzes the transcription of DNA into RNA using the four ribonucleoside triphosphates as substrates.</text>
</comment>
<dbReference type="InterPro" id="IPR007075">
    <property type="entry name" value="RNA_pol_Rpb1_6"/>
</dbReference>
<dbReference type="GO" id="GO:0003677">
    <property type="term" value="F:DNA binding"/>
    <property type="evidence" value="ECO:0007669"/>
    <property type="project" value="UniProtKB-KW"/>
</dbReference>
<accession>I3EKG9</accession>
<evidence type="ECO:0000256" key="11">
    <source>
        <dbReference type="ARBA" id="ARBA00023125"/>
    </source>
</evidence>
<evidence type="ECO:0000256" key="4">
    <source>
        <dbReference type="ARBA" id="ARBA00022553"/>
    </source>
</evidence>
<dbReference type="InterPro" id="IPR042102">
    <property type="entry name" value="RNA_pol_Rpb1_3_sf"/>
</dbReference>
<dbReference type="InParanoid" id="I3EKG9"/>
<evidence type="ECO:0000256" key="14">
    <source>
        <dbReference type="ARBA" id="ARBA00048552"/>
    </source>
</evidence>
<organism evidence="18 19">
    <name type="scientific">Nematocida parisii (strain ERTm3)</name>
    <name type="common">Nematode killer fungus</name>
    <dbReference type="NCBI Taxonomy" id="935791"/>
    <lineage>
        <taxon>Eukaryota</taxon>
        <taxon>Fungi</taxon>
        <taxon>Fungi incertae sedis</taxon>
        <taxon>Microsporidia</taxon>
        <taxon>Nematocida</taxon>
    </lineage>
</organism>
<dbReference type="InterPro" id="IPR038120">
    <property type="entry name" value="Rpb1_funnel_sf"/>
</dbReference>
<dbReference type="InterPro" id="IPR007073">
    <property type="entry name" value="RNA_pol_Rpb1_7"/>
</dbReference>
<dbReference type="Gene3D" id="6.10.250.2940">
    <property type="match status" value="1"/>
</dbReference>
<dbReference type="InterPro" id="IPR007080">
    <property type="entry name" value="RNA_pol_Rpb1_1"/>
</dbReference>
<dbReference type="Gene3D" id="2.40.40.20">
    <property type="match status" value="1"/>
</dbReference>
<dbReference type="FunFam" id="4.10.860.120:FF:000003">
    <property type="entry name" value="DNA-directed RNA polymerase subunit"/>
    <property type="match status" value="1"/>
</dbReference>
<dbReference type="Gene3D" id="6.20.50.80">
    <property type="match status" value="1"/>
</dbReference>
<dbReference type="FunFam" id="1.10.150.390:FF:000001">
    <property type="entry name" value="DNA-directed RNA polymerase subunit"/>
    <property type="match status" value="1"/>
</dbReference>
<keyword evidence="11" id="KW-0238">DNA-binding</keyword>
<feature type="region of interest" description="Disordered" evidence="16">
    <location>
        <begin position="1472"/>
        <end position="1492"/>
    </location>
</feature>
<dbReference type="Proteomes" id="UP000002872">
    <property type="component" value="Unassembled WGS sequence"/>
</dbReference>
<dbReference type="FunFam" id="1.10.132.30:FF:000001">
    <property type="entry name" value="DNA-directed RNA polymerase subunit"/>
    <property type="match status" value="1"/>
</dbReference>
<dbReference type="GO" id="GO:0006368">
    <property type="term" value="P:transcription elongation by RNA polymerase II"/>
    <property type="evidence" value="ECO:0007669"/>
    <property type="project" value="UniProtKB-ARBA"/>
</dbReference>
<dbReference type="InterPro" id="IPR000722">
    <property type="entry name" value="RNA_pol_asu"/>
</dbReference>
<dbReference type="CDD" id="cd02584">
    <property type="entry name" value="RNAP_II_Rpb1_C"/>
    <property type="match status" value="1"/>
</dbReference>
<dbReference type="SUPFAM" id="SSF64484">
    <property type="entry name" value="beta and beta-prime subunits of DNA dependent RNA-polymerase"/>
    <property type="match status" value="1"/>
</dbReference>
<name>I3EKG9_NEMP3</name>
<dbReference type="PANTHER" id="PTHR19376:SF37">
    <property type="entry name" value="DNA-DIRECTED RNA POLYMERASE II SUBUNIT RPB1"/>
    <property type="match status" value="1"/>
</dbReference>
<dbReference type="GO" id="GO:0046872">
    <property type="term" value="F:metal ion binding"/>
    <property type="evidence" value="ECO:0007669"/>
    <property type="project" value="UniProtKB-KW"/>
</dbReference>
<dbReference type="PANTHER" id="PTHR19376">
    <property type="entry name" value="DNA-DIRECTED RNA POLYMERASE"/>
    <property type="match status" value="1"/>
</dbReference>
<feature type="domain" description="RNA polymerase N-terminal" evidence="17">
    <location>
        <begin position="221"/>
        <end position="522"/>
    </location>
</feature>